<keyword evidence="1" id="KW-0812">Transmembrane</keyword>
<feature type="transmembrane region" description="Helical" evidence="1">
    <location>
        <begin position="6"/>
        <end position="28"/>
    </location>
</feature>
<dbReference type="AlphaFoldDB" id="A0A0U1QMC0"/>
<dbReference type="RefSeq" id="WP_010026066.1">
    <property type="nucleotide sequence ID" value="NZ_AFVQ02000148.1"/>
</dbReference>
<organism evidence="2 3">
    <name type="scientific">Sporolactobacillus inulinus CASD</name>
    <dbReference type="NCBI Taxonomy" id="1069536"/>
    <lineage>
        <taxon>Bacteria</taxon>
        <taxon>Bacillati</taxon>
        <taxon>Bacillota</taxon>
        <taxon>Bacilli</taxon>
        <taxon>Bacillales</taxon>
        <taxon>Sporolactobacillaceae</taxon>
        <taxon>Sporolactobacillus</taxon>
    </lineage>
</organism>
<gene>
    <name evidence="2" type="ORF">SINU_10660</name>
</gene>
<sequence>MVIVGFGLIGGVLGLVVGVVWLVIGLILHRRVVKASWLTMAGALALLVVSLGIGLALPSADYTVSDATEGRTFVKQLDEGADITDKTLKVTVEEVGSSSVMGVGLGAPGGFSIALPNSQATRRIKVGDEVTVTCFQARQFFGLWIVTGRLARQ</sequence>
<reference evidence="2 3" key="1">
    <citation type="journal article" date="2011" name="J. Bacteriol.">
        <title>Draft genome sequence of Sporolactobacillus inulinus strain CASD, an efficient D-lactic acid-producing bacterium with high-concentration lactate tolerance capability.</title>
        <authorList>
            <person name="Yu B."/>
            <person name="Su F."/>
            <person name="Wang L."/>
            <person name="Xu K."/>
            <person name="Zhao B."/>
            <person name="Xu P."/>
        </authorList>
    </citation>
    <scope>NUCLEOTIDE SEQUENCE [LARGE SCALE GENOMIC DNA]</scope>
    <source>
        <strain evidence="2 3">CASD</strain>
    </source>
</reference>
<dbReference type="Proteomes" id="UP000035553">
    <property type="component" value="Unassembled WGS sequence"/>
</dbReference>
<feature type="transmembrane region" description="Helical" evidence="1">
    <location>
        <begin position="35"/>
        <end position="57"/>
    </location>
</feature>
<comment type="caution">
    <text evidence="2">The sequence shown here is derived from an EMBL/GenBank/DDBJ whole genome shotgun (WGS) entry which is preliminary data.</text>
</comment>
<evidence type="ECO:0000313" key="2">
    <source>
        <dbReference type="EMBL" id="KLI01957.1"/>
    </source>
</evidence>
<keyword evidence="3" id="KW-1185">Reference proteome</keyword>
<keyword evidence="1" id="KW-1133">Transmembrane helix</keyword>
<dbReference type="EMBL" id="AFVQ02000148">
    <property type="protein sequence ID" value="KLI01957.1"/>
    <property type="molecule type" value="Genomic_DNA"/>
</dbReference>
<evidence type="ECO:0000313" key="3">
    <source>
        <dbReference type="Proteomes" id="UP000035553"/>
    </source>
</evidence>
<proteinExistence type="predicted"/>
<evidence type="ECO:0000256" key="1">
    <source>
        <dbReference type="SAM" id="Phobius"/>
    </source>
</evidence>
<keyword evidence="1" id="KW-0472">Membrane</keyword>
<name>A0A0U1QMC0_9BACL</name>
<accession>A0A0U1QMC0</accession>
<protein>
    <submittedName>
        <fullName evidence="2">Uncharacterized protein</fullName>
    </submittedName>
</protein>